<keyword evidence="1" id="KW-1133">Transmembrane helix</keyword>
<dbReference type="SUPFAM" id="SSF51735">
    <property type="entry name" value="NAD(P)-binding Rossmann-fold domains"/>
    <property type="match status" value="1"/>
</dbReference>
<dbReference type="RefSeq" id="WP_082326501.1">
    <property type="nucleotide sequence ID" value="NZ_LGIA01000173.1"/>
</dbReference>
<feature type="transmembrane region" description="Helical" evidence="1">
    <location>
        <begin position="12"/>
        <end position="32"/>
    </location>
</feature>
<sequence length="450" mass="49839">MTKQSKNINRRRFLEATTALAGIGAIGAGAFLSSCKNSKGADALGLPPILKAAPAGKKLRAGLVGAGNRGTGAAINFISAGPDLEIVALADVFQDKIDACRKRFADYKRPIPEENCFVGFDAYKKLMALEEVDVVLLATPPQFRPEHFKEAVKQQKHAFLEKPMAVDPVGIRSVIATAKKAQAIGLNVVTGTQRRHQEDYIETYKQVANGAIGKITSAKAYWNQNHVWFRTREEGWDDMTYMVRNWNNFCWLCGDHILDTHVHNIDVVNWFVGRTPESAIGYGGRARRLTGDQYDFFSIDFDYGNGVSSHSMSRQIDNCANGTGEMVVGTEGYTNCQNTIWNLDGSVKWKFEYPLGDDGQPMNKVKIPPYVQEHMHLVHAIRTGEYVNEAEQTANSTLTAIMGRTAAYTGQKVTWDEIFKSDMDLGPKEIKFGPVEMEFPVPVPGTPHKA</sequence>
<dbReference type="SUPFAM" id="SSF55347">
    <property type="entry name" value="Glyceraldehyde-3-phosphate dehydrogenase-like, C-terminal domain"/>
    <property type="match status" value="1"/>
</dbReference>
<dbReference type="InterPro" id="IPR036291">
    <property type="entry name" value="NAD(P)-bd_dom_sf"/>
</dbReference>
<evidence type="ECO:0000259" key="2">
    <source>
        <dbReference type="Pfam" id="PF01408"/>
    </source>
</evidence>
<evidence type="ECO:0000313" key="4">
    <source>
        <dbReference type="EMBL" id="KOH43966.1"/>
    </source>
</evidence>
<comment type="caution">
    <text evidence="4">The sequence shown here is derived from an EMBL/GenBank/DDBJ whole genome shotgun (WGS) entry which is preliminary data.</text>
</comment>
<dbReference type="EMBL" id="LGIA01000173">
    <property type="protein sequence ID" value="KOH43966.1"/>
    <property type="molecule type" value="Genomic_DNA"/>
</dbReference>
<dbReference type="Proteomes" id="UP000036958">
    <property type="component" value="Unassembled WGS sequence"/>
</dbReference>
<keyword evidence="1" id="KW-0472">Membrane</keyword>
<dbReference type="Gene3D" id="3.40.50.720">
    <property type="entry name" value="NAD(P)-binding Rossmann-like Domain"/>
    <property type="match status" value="1"/>
</dbReference>
<dbReference type="PROSITE" id="PS51318">
    <property type="entry name" value="TAT"/>
    <property type="match status" value="1"/>
</dbReference>
<dbReference type="AlphaFoldDB" id="A0A0L8V698"/>
<evidence type="ECO:0000313" key="5">
    <source>
        <dbReference type="Proteomes" id="UP000036958"/>
    </source>
</evidence>
<dbReference type="InterPro" id="IPR000683">
    <property type="entry name" value="Gfo/Idh/MocA-like_OxRdtase_N"/>
</dbReference>
<organism evidence="4 5">
    <name type="scientific">Sunxiuqinia dokdonensis</name>
    <dbReference type="NCBI Taxonomy" id="1409788"/>
    <lineage>
        <taxon>Bacteria</taxon>
        <taxon>Pseudomonadati</taxon>
        <taxon>Bacteroidota</taxon>
        <taxon>Bacteroidia</taxon>
        <taxon>Marinilabiliales</taxon>
        <taxon>Prolixibacteraceae</taxon>
        <taxon>Sunxiuqinia</taxon>
    </lineage>
</organism>
<name>A0A0L8V698_9BACT</name>
<dbReference type="PANTHER" id="PTHR43818">
    <property type="entry name" value="BCDNA.GH03377"/>
    <property type="match status" value="1"/>
</dbReference>
<dbReference type="InterPro" id="IPR006311">
    <property type="entry name" value="TAT_signal"/>
</dbReference>
<evidence type="ECO:0008006" key="6">
    <source>
        <dbReference type="Google" id="ProtNLM"/>
    </source>
</evidence>
<dbReference type="Pfam" id="PF01408">
    <property type="entry name" value="GFO_IDH_MocA"/>
    <property type="match status" value="1"/>
</dbReference>
<protein>
    <recommendedName>
        <fullName evidence="6">Oxidoreductase</fullName>
    </recommendedName>
</protein>
<keyword evidence="1" id="KW-0812">Transmembrane</keyword>
<gene>
    <name evidence="4" type="ORF">NC99_31820</name>
</gene>
<dbReference type="InterPro" id="IPR055170">
    <property type="entry name" value="GFO_IDH_MocA-like_dom"/>
</dbReference>
<keyword evidence="5" id="KW-1185">Reference proteome</keyword>
<dbReference type="PROSITE" id="PS51257">
    <property type="entry name" value="PROKAR_LIPOPROTEIN"/>
    <property type="match status" value="1"/>
</dbReference>
<reference evidence="5" key="1">
    <citation type="submission" date="2015-07" db="EMBL/GenBank/DDBJ databases">
        <title>Genome sequencing of Sunxiuqinia dokdonensis strain SK.</title>
        <authorList>
            <person name="Ahn S."/>
            <person name="Kim B.-C."/>
        </authorList>
    </citation>
    <scope>NUCLEOTIDE SEQUENCE [LARGE SCALE GENOMIC DNA]</scope>
    <source>
        <strain evidence="5">SK</strain>
    </source>
</reference>
<dbReference type="OrthoDB" id="127583at2"/>
<dbReference type="Gene3D" id="3.30.360.10">
    <property type="entry name" value="Dihydrodipicolinate Reductase, domain 2"/>
    <property type="match status" value="1"/>
</dbReference>
<evidence type="ECO:0000256" key="1">
    <source>
        <dbReference type="SAM" id="Phobius"/>
    </source>
</evidence>
<dbReference type="PANTHER" id="PTHR43818:SF5">
    <property type="entry name" value="OXIDOREDUCTASE FAMILY PROTEIN"/>
    <property type="match status" value="1"/>
</dbReference>
<evidence type="ECO:0000259" key="3">
    <source>
        <dbReference type="Pfam" id="PF22725"/>
    </source>
</evidence>
<dbReference type="GO" id="GO:0000166">
    <property type="term" value="F:nucleotide binding"/>
    <property type="evidence" value="ECO:0007669"/>
    <property type="project" value="InterPro"/>
</dbReference>
<dbReference type="InterPro" id="IPR050463">
    <property type="entry name" value="Gfo/Idh/MocA_oxidrdct_glycsds"/>
</dbReference>
<accession>A0A0L8V698</accession>
<proteinExistence type="predicted"/>
<feature type="domain" description="Gfo/Idh/MocA-like oxidoreductase N-terminal" evidence="2">
    <location>
        <begin position="60"/>
        <end position="184"/>
    </location>
</feature>
<feature type="domain" description="GFO/IDH/MocA-like oxidoreductase" evidence="3">
    <location>
        <begin position="205"/>
        <end position="332"/>
    </location>
</feature>
<dbReference type="STRING" id="1409788.NC99_31820"/>
<dbReference type="Pfam" id="PF22725">
    <property type="entry name" value="GFO_IDH_MocA_C3"/>
    <property type="match status" value="1"/>
</dbReference>